<comment type="function">
    <text evidence="1">Putative pheromone receptor.</text>
</comment>
<evidence type="ECO:0000256" key="10">
    <source>
        <dbReference type="ARBA" id="ARBA00023170"/>
    </source>
</evidence>
<keyword evidence="16" id="KW-1185">Reference proteome</keyword>
<dbReference type="GeneTree" id="ENSGT00960000186612"/>
<sequence>YLCSLEKSSIHALVHKCYCFYNLKQKLLNDRMESRNMAIGIILLVQSVLGILGNIFLLLYYLILYYKECTLKIVDLILTHVFTSNFLIILSKGPAQIMAAFGWNQFFNDVGCKHILYIQRLGRSMSISTTCLLSVFQAITISPRNSYWKEIKIKTTKLIGLLILLCWIVCLLVNTFFPLNASTKRNSKNKTQKRGFEFCLSQGRDKVVDTVYIAFWVFPEVLFSVLIVCSSTFMIVTLYGHKKRVQGILSTHASQRMSPENRATQKILTLVGTFLAFYTLSSILQGYIALSHNPSWWVMNITSIISMCFPTLGPFVMSHYSIFS</sequence>
<reference evidence="15" key="2">
    <citation type="submission" date="2025-09" db="UniProtKB">
        <authorList>
            <consortium name="Ensembl"/>
        </authorList>
    </citation>
    <scope>IDENTIFICATION</scope>
</reference>
<dbReference type="GO" id="GO:0007606">
    <property type="term" value="P:sensory perception of chemical stimulus"/>
    <property type="evidence" value="ECO:0007669"/>
    <property type="project" value="UniProtKB-ARBA"/>
</dbReference>
<dbReference type="Pfam" id="PF03402">
    <property type="entry name" value="V1R"/>
    <property type="match status" value="1"/>
</dbReference>
<dbReference type="GO" id="GO:0019236">
    <property type="term" value="P:response to pheromone"/>
    <property type="evidence" value="ECO:0007669"/>
    <property type="project" value="UniProtKB-KW"/>
</dbReference>
<reference evidence="15" key="1">
    <citation type="submission" date="2025-08" db="UniProtKB">
        <authorList>
            <consortium name="Ensembl"/>
        </authorList>
    </citation>
    <scope>IDENTIFICATION</scope>
</reference>
<evidence type="ECO:0000256" key="3">
    <source>
        <dbReference type="ARBA" id="ARBA00010663"/>
    </source>
</evidence>
<dbReference type="PANTHER" id="PTHR24062">
    <property type="entry name" value="VOMERONASAL TYPE-1 RECEPTOR"/>
    <property type="match status" value="1"/>
</dbReference>
<evidence type="ECO:0000256" key="4">
    <source>
        <dbReference type="ARBA" id="ARBA00022475"/>
    </source>
</evidence>
<evidence type="ECO:0000256" key="6">
    <source>
        <dbReference type="ARBA" id="ARBA00022692"/>
    </source>
</evidence>
<keyword evidence="6 13" id="KW-0812">Transmembrane</keyword>
<dbReference type="Proteomes" id="UP000694415">
    <property type="component" value="Unplaced"/>
</dbReference>
<evidence type="ECO:0000256" key="9">
    <source>
        <dbReference type="ARBA" id="ARBA00023136"/>
    </source>
</evidence>
<dbReference type="FunFam" id="1.20.1070.10:FF:000033">
    <property type="entry name" value="Vomeronasal type-1 receptor"/>
    <property type="match status" value="1"/>
</dbReference>
<evidence type="ECO:0000256" key="5">
    <source>
        <dbReference type="ARBA" id="ARBA00022507"/>
    </source>
</evidence>
<feature type="transmembrane region" description="Helical" evidence="13">
    <location>
        <begin position="37"/>
        <end position="63"/>
    </location>
</feature>
<dbReference type="AlphaFoldDB" id="A0A8C6N5T8"/>
<evidence type="ECO:0000256" key="7">
    <source>
        <dbReference type="ARBA" id="ARBA00022989"/>
    </source>
</evidence>
<comment type="subcellular location">
    <subcellularLocation>
        <location evidence="2 13">Cell membrane</location>
        <topology evidence="2 13">Multi-pass membrane protein</topology>
    </subcellularLocation>
</comment>
<evidence type="ECO:0000259" key="14">
    <source>
        <dbReference type="PROSITE" id="PS50262"/>
    </source>
</evidence>
<feature type="transmembrane region" description="Helical" evidence="13">
    <location>
        <begin position="213"/>
        <end position="239"/>
    </location>
</feature>
<keyword evidence="7 13" id="KW-1133">Transmembrane helix</keyword>
<dbReference type="GO" id="GO:0005886">
    <property type="term" value="C:plasma membrane"/>
    <property type="evidence" value="ECO:0007669"/>
    <property type="project" value="UniProtKB-SubCell"/>
</dbReference>
<feature type="transmembrane region" description="Helical" evidence="13">
    <location>
        <begin position="267"/>
        <end position="290"/>
    </location>
</feature>
<comment type="similarity">
    <text evidence="3 13">Belongs to the G-protein coupled receptor 1 family.</text>
</comment>
<name>A0A8C6N5T8_MUSSI</name>
<evidence type="ECO:0000256" key="12">
    <source>
        <dbReference type="ARBA" id="ARBA00023224"/>
    </source>
</evidence>
<dbReference type="InterPro" id="IPR004072">
    <property type="entry name" value="Vmron_rcpt_1"/>
</dbReference>
<evidence type="ECO:0000256" key="13">
    <source>
        <dbReference type="RuleBase" id="RU364061"/>
    </source>
</evidence>
<dbReference type="Gene3D" id="1.20.1070.10">
    <property type="entry name" value="Rhodopsin 7-helix transmembrane proteins"/>
    <property type="match status" value="1"/>
</dbReference>
<protein>
    <recommendedName>
        <fullName evidence="13">Vomeronasal type-1 receptor</fullName>
    </recommendedName>
</protein>
<keyword evidence="10 13" id="KW-0675">Receptor</keyword>
<evidence type="ECO:0000313" key="15">
    <source>
        <dbReference type="Ensembl" id="ENSMSIP00000038359.1"/>
    </source>
</evidence>
<keyword evidence="4 13" id="KW-1003">Cell membrane</keyword>
<dbReference type="GO" id="GO:0016503">
    <property type="term" value="F:pheromone receptor activity"/>
    <property type="evidence" value="ECO:0007669"/>
    <property type="project" value="InterPro"/>
</dbReference>
<evidence type="ECO:0000313" key="16">
    <source>
        <dbReference type="Proteomes" id="UP000694415"/>
    </source>
</evidence>
<dbReference type="PROSITE" id="PS50262">
    <property type="entry name" value="G_PROTEIN_RECEP_F1_2"/>
    <property type="match status" value="1"/>
</dbReference>
<dbReference type="PRINTS" id="PR01534">
    <property type="entry name" value="VOMERONASL1R"/>
</dbReference>
<keyword evidence="12 13" id="KW-0807">Transducer</keyword>
<feature type="domain" description="G-protein coupled receptors family 1 profile" evidence="14">
    <location>
        <begin position="53"/>
        <end position="317"/>
    </location>
</feature>
<proteinExistence type="inferred from homology"/>
<keyword evidence="11" id="KW-0325">Glycoprotein</keyword>
<evidence type="ECO:0000256" key="2">
    <source>
        <dbReference type="ARBA" id="ARBA00004651"/>
    </source>
</evidence>
<dbReference type="SUPFAM" id="SSF81321">
    <property type="entry name" value="Family A G protein-coupled receptor-like"/>
    <property type="match status" value="1"/>
</dbReference>
<evidence type="ECO:0000256" key="1">
    <source>
        <dbReference type="ARBA" id="ARBA00003878"/>
    </source>
</evidence>
<keyword evidence="8 13" id="KW-0297">G-protein coupled receptor</keyword>
<organism evidence="15 16">
    <name type="scientific">Mus spicilegus</name>
    <name type="common">Mound-building mouse</name>
    <dbReference type="NCBI Taxonomy" id="10103"/>
    <lineage>
        <taxon>Eukaryota</taxon>
        <taxon>Metazoa</taxon>
        <taxon>Chordata</taxon>
        <taxon>Craniata</taxon>
        <taxon>Vertebrata</taxon>
        <taxon>Euteleostomi</taxon>
        <taxon>Mammalia</taxon>
        <taxon>Eutheria</taxon>
        <taxon>Euarchontoglires</taxon>
        <taxon>Glires</taxon>
        <taxon>Rodentia</taxon>
        <taxon>Myomorpha</taxon>
        <taxon>Muroidea</taxon>
        <taxon>Muridae</taxon>
        <taxon>Murinae</taxon>
        <taxon>Mus</taxon>
        <taxon>Mus</taxon>
    </lineage>
</organism>
<dbReference type="Ensembl" id="ENSMSIT00000048390.1">
    <property type="protein sequence ID" value="ENSMSIP00000038359.1"/>
    <property type="gene ID" value="ENSMSIG00000031963.1"/>
</dbReference>
<evidence type="ECO:0000256" key="11">
    <source>
        <dbReference type="ARBA" id="ARBA00023180"/>
    </source>
</evidence>
<feature type="transmembrane region" description="Helical" evidence="13">
    <location>
        <begin position="296"/>
        <end position="317"/>
    </location>
</feature>
<dbReference type="InterPro" id="IPR017452">
    <property type="entry name" value="GPCR_Rhodpsn_7TM"/>
</dbReference>
<feature type="transmembrane region" description="Helical" evidence="13">
    <location>
        <begin position="158"/>
        <end position="177"/>
    </location>
</feature>
<keyword evidence="9 13" id="KW-0472">Membrane</keyword>
<evidence type="ECO:0000256" key="8">
    <source>
        <dbReference type="ARBA" id="ARBA00023040"/>
    </source>
</evidence>
<accession>A0A8C6N5T8</accession>
<keyword evidence="5 13" id="KW-0589">Pheromone response</keyword>